<dbReference type="Pfam" id="PF01381">
    <property type="entry name" value="HTH_3"/>
    <property type="match status" value="1"/>
</dbReference>
<evidence type="ECO:0000256" key="1">
    <source>
        <dbReference type="ARBA" id="ARBA00023125"/>
    </source>
</evidence>
<dbReference type="InterPro" id="IPR001387">
    <property type="entry name" value="Cro/C1-type_HTH"/>
</dbReference>
<dbReference type="EMBL" id="BK014798">
    <property type="protein sequence ID" value="DAD76272.1"/>
    <property type="molecule type" value="Genomic_DNA"/>
</dbReference>
<sequence length="67" mass="7758">MQNLKRIRKRRGLTQKQLAEAIGIKWTALSEYERGTRRPNYTIVAKLCKALGVPLYEILSDVIEVEK</sequence>
<proteinExistence type="predicted"/>
<reference evidence="3" key="1">
    <citation type="journal article" date="2021" name="Proc. Natl. Acad. Sci. U.S.A.">
        <title>A Catalog of Tens of Thousands of Viruses from Human Metagenomes Reveals Hidden Associations with Chronic Diseases.</title>
        <authorList>
            <person name="Tisza M.J."/>
            <person name="Buck C.B."/>
        </authorList>
    </citation>
    <scope>NUCLEOTIDE SEQUENCE</scope>
    <source>
        <strain evidence="3">CttDR14</strain>
    </source>
</reference>
<dbReference type="PANTHER" id="PTHR46558:SF4">
    <property type="entry name" value="DNA-BIDING PHAGE PROTEIN"/>
    <property type="match status" value="1"/>
</dbReference>
<dbReference type="Gene3D" id="1.10.260.40">
    <property type="entry name" value="lambda repressor-like DNA-binding domains"/>
    <property type="match status" value="1"/>
</dbReference>
<feature type="domain" description="HTH cro/C1-type" evidence="2">
    <location>
        <begin position="4"/>
        <end position="58"/>
    </location>
</feature>
<dbReference type="InterPro" id="IPR010982">
    <property type="entry name" value="Lambda_DNA-bd_dom_sf"/>
</dbReference>
<organism evidence="3">
    <name type="scientific">Siphoviridae sp. cttDR14</name>
    <dbReference type="NCBI Taxonomy" id="2826490"/>
    <lineage>
        <taxon>Viruses</taxon>
        <taxon>Duplodnaviria</taxon>
        <taxon>Heunggongvirae</taxon>
        <taxon>Uroviricota</taxon>
        <taxon>Caudoviricetes</taxon>
    </lineage>
</organism>
<name>A0A8S5M295_9CAUD</name>
<protein>
    <submittedName>
        <fullName evidence="3">Helix-turn-helix domain protein</fullName>
    </submittedName>
</protein>
<evidence type="ECO:0000313" key="3">
    <source>
        <dbReference type="EMBL" id="DAD76272.1"/>
    </source>
</evidence>
<dbReference type="PROSITE" id="PS50943">
    <property type="entry name" value="HTH_CROC1"/>
    <property type="match status" value="1"/>
</dbReference>
<dbReference type="CDD" id="cd00093">
    <property type="entry name" value="HTH_XRE"/>
    <property type="match status" value="1"/>
</dbReference>
<dbReference type="PANTHER" id="PTHR46558">
    <property type="entry name" value="TRACRIPTIONAL REGULATORY PROTEIN-RELATED-RELATED"/>
    <property type="match status" value="1"/>
</dbReference>
<evidence type="ECO:0000259" key="2">
    <source>
        <dbReference type="PROSITE" id="PS50943"/>
    </source>
</evidence>
<dbReference type="GO" id="GO:0003677">
    <property type="term" value="F:DNA binding"/>
    <property type="evidence" value="ECO:0007669"/>
    <property type="project" value="UniProtKB-KW"/>
</dbReference>
<keyword evidence="1" id="KW-0238">DNA-binding</keyword>
<accession>A0A8S5M295</accession>
<dbReference type="SUPFAM" id="SSF47413">
    <property type="entry name" value="lambda repressor-like DNA-binding domains"/>
    <property type="match status" value="1"/>
</dbReference>
<dbReference type="SMART" id="SM00530">
    <property type="entry name" value="HTH_XRE"/>
    <property type="match status" value="1"/>
</dbReference>